<evidence type="ECO:0000256" key="3">
    <source>
        <dbReference type="ARBA" id="ARBA00022475"/>
    </source>
</evidence>
<comment type="subcellular location">
    <subcellularLocation>
        <location evidence="1">Cell membrane</location>
        <topology evidence="1">Multi-pass membrane protein</topology>
    </subcellularLocation>
    <subcellularLocation>
        <location evidence="7">Membrane</location>
        <topology evidence="7">Multi-pass membrane protein</topology>
    </subcellularLocation>
</comment>
<organism evidence="10 11">
    <name type="scientific">Marinitoga aeolica</name>
    <dbReference type="NCBI Taxonomy" id="2809031"/>
    <lineage>
        <taxon>Bacteria</taxon>
        <taxon>Thermotogati</taxon>
        <taxon>Thermotogota</taxon>
        <taxon>Thermotogae</taxon>
        <taxon>Petrotogales</taxon>
        <taxon>Petrotogaceae</taxon>
        <taxon>Marinitoga</taxon>
    </lineage>
</organism>
<feature type="transmembrane region" description="Helical" evidence="8">
    <location>
        <begin position="299"/>
        <end position="317"/>
    </location>
</feature>
<gene>
    <name evidence="10" type="ORF">JRV97_00465</name>
</gene>
<keyword evidence="6 8" id="KW-0472">Membrane</keyword>
<feature type="transmembrane region" description="Helical" evidence="8">
    <location>
        <begin position="118"/>
        <end position="136"/>
    </location>
</feature>
<evidence type="ECO:0000256" key="8">
    <source>
        <dbReference type="SAM" id="Phobius"/>
    </source>
</evidence>
<sequence length="475" mass="54567">MAILLILFPVSMGILAYIFRNYHRYIGYLTYVFLMTLNTYLTFLGHEERIFPGGWDRLKGIEIYFPKEMYVLAFFFNIMMFIIYWRAARRHNNIFTSLWLIINGTLIGILTSEDFFNTYVHLELISISSFLLIGMGRKERRIWASLKYMFLSYIGLNFYLLGVGLIYAETGSLNLHIAFSKEPNPLAVSFIVTGLLVKSGMIFLAAWLPTAHSEASSEISAVLSGYIAPIGTYVLYSFCLYDGFYNEAKELLLLYGFFSLIIGGILAFFENDSKRILAYSTISQMGLAMIIIAEKKELFILFFTLHMLYKSLAFYNVGRIYEKTHYRDLNLLKTVEGYDVNKILAIFSVFGLSGIFPTQTFFIKEGIGIHGELKILLYISAFTTAFYSIKLISALKISKKYYYLILLIPAIPLLNYMPLHFTLFDLGISILALILAFFASKFKTIAFSVKLNYLENALIMQIFSIVFGYYIIKLL</sequence>
<evidence type="ECO:0000256" key="2">
    <source>
        <dbReference type="ARBA" id="ARBA00005346"/>
    </source>
</evidence>
<evidence type="ECO:0000259" key="9">
    <source>
        <dbReference type="Pfam" id="PF00361"/>
    </source>
</evidence>
<comment type="similarity">
    <text evidence="2">Belongs to the CPA3 antiporters (TC 2.A.63) subunit D family.</text>
</comment>
<dbReference type="RefSeq" id="WP_280999179.1">
    <property type="nucleotide sequence ID" value="NZ_CP069362.1"/>
</dbReference>
<dbReference type="InterPro" id="IPR001750">
    <property type="entry name" value="ND/Mrp_TM"/>
</dbReference>
<feature type="transmembrane region" description="Helical" evidence="8">
    <location>
        <begin position="251"/>
        <end position="269"/>
    </location>
</feature>
<proteinExistence type="inferred from homology"/>
<feature type="transmembrane region" description="Helical" evidence="8">
    <location>
        <begin position="276"/>
        <end position="293"/>
    </location>
</feature>
<feature type="transmembrane region" description="Helical" evidence="8">
    <location>
        <begin position="343"/>
        <end position="363"/>
    </location>
</feature>
<feature type="transmembrane region" description="Helical" evidence="8">
    <location>
        <begin position="220"/>
        <end position="245"/>
    </location>
</feature>
<reference evidence="10 11" key="1">
    <citation type="submission" date="2021-02" db="EMBL/GenBank/DDBJ databases">
        <title>Characterization of Marinitoga sp. nov. str. BP5-C20A.</title>
        <authorList>
            <person name="Erauso G."/>
            <person name="Postec A."/>
        </authorList>
    </citation>
    <scope>NUCLEOTIDE SEQUENCE [LARGE SCALE GENOMIC DNA]</scope>
    <source>
        <strain evidence="10 11">BP5-C20A</strain>
    </source>
</reference>
<feature type="transmembrane region" description="Helical" evidence="8">
    <location>
        <begin position="148"/>
        <end position="167"/>
    </location>
</feature>
<feature type="transmembrane region" description="Helical" evidence="8">
    <location>
        <begin position="401"/>
        <end position="417"/>
    </location>
</feature>
<evidence type="ECO:0000313" key="11">
    <source>
        <dbReference type="Proteomes" id="UP001232493"/>
    </source>
</evidence>
<dbReference type="PANTHER" id="PTHR42703">
    <property type="entry name" value="NADH DEHYDROGENASE"/>
    <property type="match status" value="1"/>
</dbReference>
<evidence type="ECO:0000256" key="1">
    <source>
        <dbReference type="ARBA" id="ARBA00004651"/>
    </source>
</evidence>
<evidence type="ECO:0000256" key="6">
    <source>
        <dbReference type="ARBA" id="ARBA00023136"/>
    </source>
</evidence>
<keyword evidence="11" id="KW-1185">Reference proteome</keyword>
<feature type="transmembrane region" description="Helical" evidence="8">
    <location>
        <begin position="451"/>
        <end position="472"/>
    </location>
</feature>
<evidence type="ECO:0000313" key="10">
    <source>
        <dbReference type="EMBL" id="WGS65061.1"/>
    </source>
</evidence>
<dbReference type="PANTHER" id="PTHR42703:SF1">
    <property type="entry name" value="NA(+)_H(+) ANTIPORTER SUBUNIT D1"/>
    <property type="match status" value="1"/>
</dbReference>
<evidence type="ECO:0000256" key="7">
    <source>
        <dbReference type="RuleBase" id="RU000320"/>
    </source>
</evidence>
<feature type="transmembrane region" description="Helical" evidence="8">
    <location>
        <begin position="187"/>
        <end position="208"/>
    </location>
</feature>
<dbReference type="Proteomes" id="UP001232493">
    <property type="component" value="Chromosome"/>
</dbReference>
<feature type="transmembrane region" description="Helical" evidence="8">
    <location>
        <begin position="94"/>
        <end position="112"/>
    </location>
</feature>
<accession>A0ABY8PQY7</accession>
<feature type="transmembrane region" description="Helical" evidence="8">
    <location>
        <begin position="423"/>
        <end position="439"/>
    </location>
</feature>
<name>A0ABY8PQY7_9BACT</name>
<dbReference type="InterPro" id="IPR050586">
    <property type="entry name" value="CPA3_Na-H_Antiporter_D"/>
</dbReference>
<keyword evidence="4 7" id="KW-0812">Transmembrane</keyword>
<feature type="transmembrane region" description="Helical" evidence="8">
    <location>
        <begin position="69"/>
        <end position="87"/>
    </location>
</feature>
<dbReference type="EMBL" id="CP069362">
    <property type="protein sequence ID" value="WGS65061.1"/>
    <property type="molecule type" value="Genomic_DNA"/>
</dbReference>
<evidence type="ECO:0000256" key="4">
    <source>
        <dbReference type="ARBA" id="ARBA00022692"/>
    </source>
</evidence>
<feature type="transmembrane region" description="Helical" evidence="8">
    <location>
        <begin position="375"/>
        <end position="394"/>
    </location>
</feature>
<protein>
    <recommendedName>
        <fullName evidence="9">NADH:quinone oxidoreductase/Mrp antiporter transmembrane domain-containing protein</fullName>
    </recommendedName>
</protein>
<keyword evidence="5 8" id="KW-1133">Transmembrane helix</keyword>
<keyword evidence="3" id="KW-1003">Cell membrane</keyword>
<dbReference type="Pfam" id="PF00361">
    <property type="entry name" value="Proton_antipo_M"/>
    <property type="match status" value="1"/>
</dbReference>
<feature type="domain" description="NADH:quinone oxidoreductase/Mrp antiporter transmembrane" evidence="9">
    <location>
        <begin position="112"/>
        <end position="366"/>
    </location>
</feature>
<evidence type="ECO:0000256" key="5">
    <source>
        <dbReference type="ARBA" id="ARBA00022989"/>
    </source>
</evidence>